<sequence length="206" mass="23316">MTAKLQEGNSPPRELEKTQRKNATCGISLRVMSSIISHKMKESKRILALSMIILILTAIIVVGATLIGVYMTQKYTEAVVQMALSGQNGEKVQQTVMVSDKENIALFYVKTNNESSTILYDYKQELITFRQMNSEKCYIMNINQTNAPKLKDILNDIKRFQATNTTRLNNINYNLLEGEEADNIKLGITVNILCSDSTIYWATMIF</sequence>
<evidence type="ECO:0000256" key="2">
    <source>
        <dbReference type="ARBA" id="ARBA00004364"/>
    </source>
</evidence>
<dbReference type="PANTHER" id="PTHR10800">
    <property type="entry name" value="PULMONARY SURFACTANT-ASSOCIATED PROTEIN C"/>
    <property type="match status" value="1"/>
</dbReference>
<evidence type="ECO:0000256" key="6">
    <source>
        <dbReference type="ARBA" id="ARBA00023139"/>
    </source>
</evidence>
<keyword evidence="12" id="KW-1133">Transmembrane helix</keyword>
<dbReference type="Ensembl" id="ENSXETT00000118264">
    <property type="protein sequence ID" value="ENSXETP00000106133"/>
    <property type="gene ID" value="ENSXETG00000041589"/>
</dbReference>
<evidence type="ECO:0000256" key="10">
    <source>
        <dbReference type="ARBA" id="ARBA00044825"/>
    </source>
</evidence>
<reference evidence="14" key="2">
    <citation type="submission" date="2021-03" db="UniProtKB">
        <authorList>
            <consortium name="Ensembl"/>
        </authorList>
    </citation>
    <scope>IDENTIFICATION</scope>
</reference>
<evidence type="ECO:0000259" key="13">
    <source>
        <dbReference type="PROSITE" id="PS50869"/>
    </source>
</evidence>
<protein>
    <recommendedName>
        <fullName evidence="9">Surfactant protein C</fullName>
    </recommendedName>
    <alternativeName>
        <fullName evidence="10">Pulmonary surfactant-associated protein C</fullName>
    </alternativeName>
</protein>
<keyword evidence="6" id="KW-0564">Palmitate</keyword>
<keyword evidence="4" id="KW-0964">Secreted</keyword>
<name>A0A803JE27_XENTR</name>
<dbReference type="SMART" id="SM00019">
    <property type="entry name" value="SF_P"/>
    <property type="match status" value="1"/>
</dbReference>
<dbReference type="GO" id="GO:0005576">
    <property type="term" value="C:extracellular region"/>
    <property type="evidence" value="ECO:0007669"/>
    <property type="project" value="UniProtKB-SubCell"/>
</dbReference>
<keyword evidence="3" id="KW-0767">Surface film</keyword>
<evidence type="ECO:0000256" key="7">
    <source>
        <dbReference type="ARBA" id="ARBA00023157"/>
    </source>
</evidence>
<dbReference type="InterPro" id="IPR001729">
    <property type="entry name" value="SP-C"/>
</dbReference>
<dbReference type="GeneTree" id="ENSGT01070000257138"/>
<evidence type="ECO:0000256" key="8">
    <source>
        <dbReference type="ARBA" id="ARBA00023288"/>
    </source>
</evidence>
<keyword evidence="12" id="KW-0812">Transmembrane</keyword>
<keyword evidence="12" id="KW-0472">Membrane</keyword>
<keyword evidence="7" id="KW-1015">Disulfide bond</keyword>
<comment type="subcellular location">
    <subcellularLocation>
        <location evidence="2">Secreted</location>
        <location evidence="2">Extracellular space</location>
        <location evidence="2">Surface film</location>
    </subcellularLocation>
</comment>
<organism evidence="14">
    <name type="scientific">Xenopus tropicalis</name>
    <name type="common">Western clawed frog</name>
    <name type="synonym">Silurana tropicalis</name>
    <dbReference type="NCBI Taxonomy" id="8364"/>
    <lineage>
        <taxon>Eukaryota</taxon>
        <taxon>Metazoa</taxon>
        <taxon>Chordata</taxon>
        <taxon>Craniata</taxon>
        <taxon>Vertebrata</taxon>
        <taxon>Euteleostomi</taxon>
        <taxon>Amphibia</taxon>
        <taxon>Batrachia</taxon>
        <taxon>Anura</taxon>
        <taxon>Pipoidea</taxon>
        <taxon>Pipidae</taxon>
        <taxon>Xenopodinae</taxon>
        <taxon>Xenopus</taxon>
        <taxon>Silurana</taxon>
    </lineage>
</organism>
<evidence type="ECO:0000256" key="3">
    <source>
        <dbReference type="ARBA" id="ARBA00022439"/>
    </source>
</evidence>
<evidence type="ECO:0000256" key="5">
    <source>
        <dbReference type="ARBA" id="ARBA00022713"/>
    </source>
</evidence>
<feature type="region of interest" description="Disordered" evidence="11">
    <location>
        <begin position="1"/>
        <end position="20"/>
    </location>
</feature>
<evidence type="ECO:0000256" key="9">
    <source>
        <dbReference type="ARBA" id="ARBA00044778"/>
    </source>
</evidence>
<evidence type="ECO:0000256" key="1">
    <source>
        <dbReference type="ARBA" id="ARBA00002263"/>
    </source>
</evidence>
<dbReference type="Gene3D" id="3.30.390.150">
    <property type="match status" value="1"/>
</dbReference>
<dbReference type="InterPro" id="IPR015091">
    <property type="entry name" value="Surfactant_protein_propep"/>
</dbReference>
<dbReference type="AlphaFoldDB" id="A0A803JE27"/>
<feature type="transmembrane region" description="Helical" evidence="12">
    <location>
        <begin position="46"/>
        <end position="71"/>
    </location>
</feature>
<reference evidence="14" key="1">
    <citation type="journal article" date="2010" name="Science">
        <title>The genome of the Western clawed frog Xenopus tropicalis.</title>
        <authorList>
            <person name="Hellsten U."/>
            <person name="Harland R.M."/>
            <person name="Gilchrist M.J."/>
            <person name="Hendrix D."/>
            <person name="Jurka J."/>
            <person name="Kapitonov V."/>
            <person name="Ovcharenko I."/>
            <person name="Putnam N.H."/>
            <person name="Shu S."/>
            <person name="Taher L."/>
            <person name="Blitz I.L."/>
            <person name="Blumberg B."/>
            <person name="Dichmann D.S."/>
            <person name="Dubchak I."/>
            <person name="Amaya E."/>
            <person name="Detter J.C."/>
            <person name="Fletcher R."/>
            <person name="Gerhard D.S."/>
            <person name="Goodstein D."/>
            <person name="Graves T."/>
            <person name="Grigoriev I.V."/>
            <person name="Grimwood J."/>
            <person name="Kawashima T."/>
            <person name="Lindquist E."/>
            <person name="Lucas S.M."/>
            <person name="Mead P.E."/>
            <person name="Mitros T."/>
            <person name="Ogino H."/>
            <person name="Ohta Y."/>
            <person name="Poliakov A.V."/>
            <person name="Pollet N."/>
            <person name="Robert J."/>
            <person name="Salamov A."/>
            <person name="Sater A.K."/>
            <person name="Schmutz J."/>
            <person name="Terry A."/>
            <person name="Vize P.D."/>
            <person name="Warren W.C."/>
            <person name="Wells D."/>
            <person name="Wills A."/>
            <person name="Wilson R.K."/>
            <person name="Zimmerman L.B."/>
            <person name="Zorn A.M."/>
            <person name="Grainger R."/>
            <person name="Grammer T."/>
            <person name="Khokha M.K."/>
            <person name="Richardson P.M."/>
            <person name="Rokhsar D.S."/>
        </authorList>
    </citation>
    <scope>NUCLEOTIDE SEQUENCE [LARGE SCALE GENOMIC DNA]</scope>
    <source>
        <strain evidence="14">Nigerian</strain>
    </source>
</reference>
<dbReference type="Pfam" id="PF04089">
    <property type="entry name" value="BRICHOS"/>
    <property type="match status" value="1"/>
</dbReference>
<evidence type="ECO:0000313" key="14">
    <source>
        <dbReference type="Ensembl" id="ENSXETP00000106133"/>
    </source>
</evidence>
<evidence type="ECO:0000256" key="11">
    <source>
        <dbReference type="SAM" id="MobiDB-lite"/>
    </source>
</evidence>
<dbReference type="InterPro" id="IPR007084">
    <property type="entry name" value="BRICHOS_dom"/>
</dbReference>
<keyword evidence="5" id="KW-0305">Gaseous exchange</keyword>
<feature type="domain" description="BRICHOS" evidence="13">
    <location>
        <begin position="110"/>
        <end position="202"/>
    </location>
</feature>
<proteinExistence type="predicted"/>
<comment type="function">
    <text evidence="1">Pulmonary surfactant associated proteins promote alveolar stability by lowering the surface tension at the air-liquid interface in the peripheral air spaces.</text>
</comment>
<accession>A0A803JE27</accession>
<dbReference type="PROSITE" id="PS50869">
    <property type="entry name" value="BRICHOS"/>
    <property type="match status" value="1"/>
</dbReference>
<evidence type="ECO:0000256" key="4">
    <source>
        <dbReference type="ARBA" id="ARBA00022525"/>
    </source>
</evidence>
<dbReference type="GO" id="GO:0007585">
    <property type="term" value="P:respiratory gaseous exchange by respiratory system"/>
    <property type="evidence" value="ECO:0007669"/>
    <property type="project" value="UniProtKB-KW"/>
</dbReference>
<dbReference type="Pfam" id="PF08999">
    <property type="entry name" value="SP_C-Propep"/>
    <property type="match status" value="1"/>
</dbReference>
<evidence type="ECO:0000256" key="12">
    <source>
        <dbReference type="SAM" id="Phobius"/>
    </source>
</evidence>
<keyword evidence="8" id="KW-0449">Lipoprotein</keyword>
<dbReference type="SMART" id="SM01039">
    <property type="entry name" value="BRICHOS"/>
    <property type="match status" value="1"/>
</dbReference>
<dbReference type="PANTHER" id="PTHR10800:SF6">
    <property type="entry name" value="PULMONARY SURFACTANT-ASSOCIATED PROTEIN C"/>
    <property type="match status" value="1"/>
</dbReference>
<gene>
    <name evidence="14" type="primary">LOC116412012</name>
</gene>